<keyword evidence="7" id="KW-0807">Transducer</keyword>
<dbReference type="Gene3D" id="1.20.1070.10">
    <property type="entry name" value="Rhodopsin 7-helix transmembrane proteins"/>
    <property type="match status" value="1"/>
</dbReference>
<comment type="subcellular location">
    <subcellularLocation>
        <location evidence="1">Membrane</location>
        <topology evidence="1">Multi-pass membrane protein</topology>
    </subcellularLocation>
</comment>
<dbReference type="InterPro" id="IPR017452">
    <property type="entry name" value="GPCR_Rhodpsn_7TM"/>
</dbReference>
<organism evidence="12">
    <name type="scientific">Gongylonema pulchrum</name>
    <dbReference type="NCBI Taxonomy" id="637853"/>
    <lineage>
        <taxon>Eukaryota</taxon>
        <taxon>Metazoa</taxon>
        <taxon>Ecdysozoa</taxon>
        <taxon>Nematoda</taxon>
        <taxon>Chromadorea</taxon>
        <taxon>Rhabditida</taxon>
        <taxon>Spirurina</taxon>
        <taxon>Spiruromorpha</taxon>
        <taxon>Spiruroidea</taxon>
        <taxon>Gongylonematidae</taxon>
        <taxon>Gongylonema</taxon>
    </lineage>
</organism>
<keyword evidence="4" id="KW-0297">G-protein coupled receptor</keyword>
<proteinExistence type="predicted"/>
<feature type="transmembrane region" description="Helical" evidence="8">
    <location>
        <begin position="46"/>
        <end position="67"/>
    </location>
</feature>
<dbReference type="WBParaSite" id="GPUH_0000162101-mRNA-1">
    <property type="protein sequence ID" value="GPUH_0000162101-mRNA-1"/>
    <property type="gene ID" value="GPUH_0000162101"/>
</dbReference>
<dbReference type="AlphaFoldDB" id="A0A183CYS6"/>
<accession>A0A183CYS6</accession>
<evidence type="ECO:0000256" key="7">
    <source>
        <dbReference type="ARBA" id="ARBA00023224"/>
    </source>
</evidence>
<evidence type="ECO:0000256" key="1">
    <source>
        <dbReference type="ARBA" id="ARBA00004141"/>
    </source>
</evidence>
<evidence type="ECO:0000313" key="12">
    <source>
        <dbReference type="WBParaSite" id="GPUH_0000162101-mRNA-1"/>
    </source>
</evidence>
<evidence type="ECO:0000256" key="6">
    <source>
        <dbReference type="ARBA" id="ARBA00023170"/>
    </source>
</evidence>
<keyword evidence="5 8" id="KW-0472">Membrane</keyword>
<reference evidence="10 11" key="2">
    <citation type="submission" date="2018-11" db="EMBL/GenBank/DDBJ databases">
        <authorList>
            <consortium name="Pathogen Informatics"/>
        </authorList>
    </citation>
    <scope>NUCLEOTIDE SEQUENCE [LARGE SCALE GENOMIC DNA]</scope>
</reference>
<dbReference type="PANTHER" id="PTHR45695:SF15">
    <property type="entry name" value="OPSIN RH2"/>
    <property type="match status" value="1"/>
</dbReference>
<dbReference type="GO" id="GO:0004930">
    <property type="term" value="F:G protein-coupled receptor activity"/>
    <property type="evidence" value="ECO:0007669"/>
    <property type="project" value="UniProtKB-KW"/>
</dbReference>
<dbReference type="CDD" id="cd00637">
    <property type="entry name" value="7tm_classA_rhodopsin-like"/>
    <property type="match status" value="1"/>
</dbReference>
<evidence type="ECO:0000313" key="10">
    <source>
        <dbReference type="EMBL" id="VDK30540.1"/>
    </source>
</evidence>
<dbReference type="PANTHER" id="PTHR45695">
    <property type="entry name" value="LEUCOKININ RECEPTOR-RELATED"/>
    <property type="match status" value="1"/>
</dbReference>
<keyword evidence="11" id="KW-1185">Reference proteome</keyword>
<dbReference type="InterPro" id="IPR000276">
    <property type="entry name" value="GPCR_Rhodpsn"/>
</dbReference>
<dbReference type="PRINTS" id="PR00237">
    <property type="entry name" value="GPCRRHODOPSN"/>
</dbReference>
<evidence type="ECO:0000259" key="9">
    <source>
        <dbReference type="PROSITE" id="PS50262"/>
    </source>
</evidence>
<dbReference type="Proteomes" id="UP000271098">
    <property type="component" value="Unassembled WGS sequence"/>
</dbReference>
<protein>
    <submittedName>
        <fullName evidence="12">G_PROTEIN_RECEP_F1_2 domain-containing protein</fullName>
    </submittedName>
</protein>
<gene>
    <name evidence="10" type="ORF">GPUH_LOCUS1617</name>
</gene>
<reference evidence="12" key="1">
    <citation type="submission" date="2016-06" db="UniProtKB">
        <authorList>
            <consortium name="WormBaseParasite"/>
        </authorList>
    </citation>
    <scope>IDENTIFICATION</scope>
</reference>
<dbReference type="OrthoDB" id="5981855at2759"/>
<feature type="transmembrane region" description="Helical" evidence="8">
    <location>
        <begin position="12"/>
        <end position="34"/>
    </location>
</feature>
<dbReference type="GO" id="GO:0005886">
    <property type="term" value="C:plasma membrane"/>
    <property type="evidence" value="ECO:0007669"/>
    <property type="project" value="TreeGrafter"/>
</dbReference>
<keyword evidence="6" id="KW-0675">Receptor</keyword>
<evidence type="ECO:0000256" key="8">
    <source>
        <dbReference type="SAM" id="Phobius"/>
    </source>
</evidence>
<evidence type="ECO:0000256" key="5">
    <source>
        <dbReference type="ARBA" id="ARBA00023136"/>
    </source>
</evidence>
<evidence type="ECO:0000256" key="4">
    <source>
        <dbReference type="ARBA" id="ARBA00023040"/>
    </source>
</evidence>
<name>A0A183CYS6_9BILA</name>
<dbReference type="Pfam" id="PF00001">
    <property type="entry name" value="7tm_1"/>
    <property type="match status" value="1"/>
</dbReference>
<feature type="domain" description="G-protein coupled receptors family 1 profile" evidence="9">
    <location>
        <begin position="26"/>
        <end position="126"/>
    </location>
</feature>
<evidence type="ECO:0000256" key="2">
    <source>
        <dbReference type="ARBA" id="ARBA00022692"/>
    </source>
</evidence>
<evidence type="ECO:0000313" key="11">
    <source>
        <dbReference type="Proteomes" id="UP000271098"/>
    </source>
</evidence>
<evidence type="ECO:0000256" key="3">
    <source>
        <dbReference type="ARBA" id="ARBA00022989"/>
    </source>
</evidence>
<dbReference type="PROSITE" id="PS50262">
    <property type="entry name" value="G_PROTEIN_RECEP_F1_2"/>
    <property type="match status" value="1"/>
</dbReference>
<keyword evidence="3 8" id="KW-1133">Transmembrane helix</keyword>
<sequence length="126" mass="14019">MMVLSVALKCAFGLIFVVIIVVGILGNIFVATIILDQKLYNTSINLFLLSLAIADLGNLLACCPDVAQTLIDRGWRLPAQLCPLLRFLQEYFLYASVLTQVFLSEEHLNLYHEQIRKPVQIADGPA</sequence>
<dbReference type="SUPFAM" id="SSF81321">
    <property type="entry name" value="Family A G protein-coupled receptor-like"/>
    <property type="match status" value="1"/>
</dbReference>
<dbReference type="EMBL" id="UYRT01002043">
    <property type="protein sequence ID" value="VDK30540.1"/>
    <property type="molecule type" value="Genomic_DNA"/>
</dbReference>
<keyword evidence="2 8" id="KW-0812">Transmembrane</keyword>